<dbReference type="AlphaFoldDB" id="A0A6A6SV69"/>
<keyword evidence="4" id="KW-1185">Reference proteome</keyword>
<accession>A0A6A6SV69</accession>
<feature type="region of interest" description="Disordered" evidence="2">
    <location>
        <begin position="232"/>
        <end position="326"/>
    </location>
</feature>
<feature type="coiled-coil region" evidence="1">
    <location>
        <begin position="381"/>
        <end position="496"/>
    </location>
</feature>
<dbReference type="Proteomes" id="UP000799324">
    <property type="component" value="Unassembled WGS sequence"/>
</dbReference>
<proteinExistence type="predicted"/>
<evidence type="ECO:0000256" key="2">
    <source>
        <dbReference type="SAM" id="MobiDB-lite"/>
    </source>
</evidence>
<feature type="compositionally biased region" description="Basic and acidic residues" evidence="2">
    <location>
        <begin position="109"/>
        <end position="123"/>
    </location>
</feature>
<feature type="region of interest" description="Disordered" evidence="2">
    <location>
        <begin position="508"/>
        <end position="536"/>
    </location>
</feature>
<feature type="compositionally biased region" description="Polar residues" evidence="2">
    <location>
        <begin position="124"/>
        <end position="142"/>
    </location>
</feature>
<name>A0A6A6SV69_9PLEO</name>
<gene>
    <name evidence="3" type="ORF">K491DRAFT_86223</name>
</gene>
<organism evidence="3 4">
    <name type="scientific">Lophiostoma macrostomum CBS 122681</name>
    <dbReference type="NCBI Taxonomy" id="1314788"/>
    <lineage>
        <taxon>Eukaryota</taxon>
        <taxon>Fungi</taxon>
        <taxon>Dikarya</taxon>
        <taxon>Ascomycota</taxon>
        <taxon>Pezizomycotina</taxon>
        <taxon>Dothideomycetes</taxon>
        <taxon>Pleosporomycetidae</taxon>
        <taxon>Pleosporales</taxon>
        <taxon>Lophiostomataceae</taxon>
        <taxon>Lophiostoma</taxon>
    </lineage>
</organism>
<evidence type="ECO:0000313" key="4">
    <source>
        <dbReference type="Proteomes" id="UP000799324"/>
    </source>
</evidence>
<evidence type="ECO:0000313" key="3">
    <source>
        <dbReference type="EMBL" id="KAF2651626.1"/>
    </source>
</evidence>
<feature type="compositionally biased region" description="Low complexity" evidence="2">
    <location>
        <begin position="232"/>
        <end position="241"/>
    </location>
</feature>
<feature type="compositionally biased region" description="Basic and acidic residues" evidence="2">
    <location>
        <begin position="1"/>
        <end position="11"/>
    </location>
</feature>
<sequence length="594" mass="65978">MDSRAVRKRPWEEDDPMEYPLERRLSTTAGQHTPPLPQPAGIHTRDSQALSYRRLPPLYTPICGASTEAVRPNPLQLSTLVQNPDSLDESRPRSQSLFDVFQQSKRPRHASDSEAEVHPDTLDSHSTLPSIGTNAGQPSFSIDPTSHAAGSVSCCSADCNGNACSRTRSLIRRLATELTSLDAGVRAALHKEHQSSIELPEFDIVNTEDSLQWALERVRWNNMHLREYLDDSAAYSPDPSSLQPDPTAKMRRAQQQPEREEQSPPMRHYAGPASGYSGFTHVSPVHEDTRRNLQGNDYTPIAGSPHHTASSSGSVFAPPRSPMQAPQVSRPYMLPSPSSMNFPAAMNQVPTSPPNTAAQSSAQSAHLQDLQHQVSIKTLAFQTLQREYDSLIQKLERQRTKCATLEKKFEVSDVEINTLTDEKEKLQSQVSALERQAEELQQSRDEARRQLVANGAQYMRIMEMANRLQAQSADDKKRWESEKSELEQRIRLLEEAMVTGQSIIEQSNTVTATSHSPSMTPTQQSQLTSSDSNTSTETMNVLRAEIGRLRTRTQTLEAALQAMKNESISIQLAVKQLIDSGGKIEQAVESITST</sequence>
<evidence type="ECO:0000256" key="1">
    <source>
        <dbReference type="SAM" id="Coils"/>
    </source>
</evidence>
<protein>
    <submittedName>
        <fullName evidence="3">Uncharacterized protein</fullName>
    </submittedName>
</protein>
<feature type="region of interest" description="Disordered" evidence="2">
    <location>
        <begin position="101"/>
        <end position="142"/>
    </location>
</feature>
<dbReference type="Gene3D" id="6.10.250.3110">
    <property type="match status" value="1"/>
</dbReference>
<dbReference type="OrthoDB" id="5427204at2759"/>
<feature type="region of interest" description="Disordered" evidence="2">
    <location>
        <begin position="1"/>
        <end position="48"/>
    </location>
</feature>
<dbReference type="EMBL" id="MU004421">
    <property type="protein sequence ID" value="KAF2651626.1"/>
    <property type="molecule type" value="Genomic_DNA"/>
</dbReference>
<reference evidence="3" key="1">
    <citation type="journal article" date="2020" name="Stud. Mycol.">
        <title>101 Dothideomycetes genomes: a test case for predicting lifestyles and emergence of pathogens.</title>
        <authorList>
            <person name="Haridas S."/>
            <person name="Albert R."/>
            <person name="Binder M."/>
            <person name="Bloem J."/>
            <person name="Labutti K."/>
            <person name="Salamov A."/>
            <person name="Andreopoulos B."/>
            <person name="Baker S."/>
            <person name="Barry K."/>
            <person name="Bills G."/>
            <person name="Bluhm B."/>
            <person name="Cannon C."/>
            <person name="Castanera R."/>
            <person name="Culley D."/>
            <person name="Daum C."/>
            <person name="Ezra D."/>
            <person name="Gonzalez J."/>
            <person name="Henrissat B."/>
            <person name="Kuo A."/>
            <person name="Liang C."/>
            <person name="Lipzen A."/>
            <person name="Lutzoni F."/>
            <person name="Magnuson J."/>
            <person name="Mondo S."/>
            <person name="Nolan M."/>
            <person name="Ohm R."/>
            <person name="Pangilinan J."/>
            <person name="Park H.-J."/>
            <person name="Ramirez L."/>
            <person name="Alfaro M."/>
            <person name="Sun H."/>
            <person name="Tritt A."/>
            <person name="Yoshinaga Y."/>
            <person name="Zwiers L.-H."/>
            <person name="Turgeon B."/>
            <person name="Goodwin S."/>
            <person name="Spatafora J."/>
            <person name="Crous P."/>
            <person name="Grigoriev I."/>
        </authorList>
    </citation>
    <scope>NUCLEOTIDE SEQUENCE</scope>
    <source>
        <strain evidence="3">CBS 122681</strain>
    </source>
</reference>
<keyword evidence="1" id="KW-0175">Coiled coil</keyword>